<comment type="caution">
    <text evidence="3">The sequence shown here is derived from an EMBL/GenBank/DDBJ whole genome shotgun (WGS) entry which is preliminary data.</text>
</comment>
<dbReference type="PANTHER" id="PTHR42850:SF4">
    <property type="entry name" value="ZINC-DEPENDENT ENDOPOLYPHOSPHATASE"/>
    <property type="match status" value="1"/>
</dbReference>
<protein>
    <submittedName>
        <fullName evidence="3">Serine/threonine protein phosphatase</fullName>
    </submittedName>
</protein>
<gene>
    <name evidence="3" type="ORF">NJD11_14540</name>
</gene>
<dbReference type="Gene3D" id="3.60.21.10">
    <property type="match status" value="1"/>
</dbReference>
<evidence type="ECO:0000313" key="4">
    <source>
        <dbReference type="Proteomes" id="UP001272940"/>
    </source>
</evidence>
<dbReference type="InterPro" id="IPR050126">
    <property type="entry name" value="Ap4A_hydrolase"/>
</dbReference>
<dbReference type="SUPFAM" id="SSF56300">
    <property type="entry name" value="Metallo-dependent phosphatases"/>
    <property type="match status" value="1"/>
</dbReference>
<dbReference type="InterPro" id="IPR029052">
    <property type="entry name" value="Metallo-depent_PP-like"/>
</dbReference>
<evidence type="ECO:0000256" key="1">
    <source>
        <dbReference type="SAM" id="MobiDB-lite"/>
    </source>
</evidence>
<reference evidence="3 4" key="1">
    <citation type="journal article" date="2023" name="FEMS Microbes">
        <title>Whole genomes of deep-sea sponge-associated bacteria exhibit high novel natural product potential.</title>
        <authorList>
            <person name="Hesketh-Best P.J."/>
            <person name="January G.G."/>
            <person name="Koch M.J."/>
            <person name="Warburton P.J."/>
            <person name="Howell K.L."/>
            <person name="Upton M."/>
        </authorList>
    </citation>
    <scope>NUCLEOTIDE SEQUENCE [LARGE SCALE GENOMIC DNA]</scope>
    <source>
        <strain evidence="3 4">PC206-O</strain>
    </source>
</reference>
<dbReference type="RefSeq" id="WP_084375384.1">
    <property type="nucleotide sequence ID" value="NZ_DALYTD010000056.1"/>
</dbReference>
<feature type="region of interest" description="Disordered" evidence="1">
    <location>
        <begin position="1"/>
        <end position="20"/>
    </location>
</feature>
<dbReference type="PANTHER" id="PTHR42850">
    <property type="entry name" value="METALLOPHOSPHOESTERASE"/>
    <property type="match status" value="1"/>
</dbReference>
<sequence>MFGRRHHPVEGLPPARTPSTPTDTLVWAVGDVHGCADLLSTLVDAVLGDVETRNATHAHLIFLGDYIDRGPDTKGVLRYLAALEERAGLSLHFLKGNHEDRMQAFLADPAFGAGWSEFGGREALASYGLQPPGLSDGPDVWEAARDALAEVLTPQDQRFLAGLKLSVSVGDYFFVHAGAEPGVALDEQDAQQLLWIRRRFLEDPRAFDKIVVHGHTPSDAVFADHRRIGIDTGAYATGVLTGLRLDGEARQLLQTRRRGGRIDLERSPLVGSVR</sequence>
<feature type="domain" description="Calcineurin-like phosphoesterase" evidence="2">
    <location>
        <begin position="26"/>
        <end position="226"/>
    </location>
</feature>
<keyword evidence="4" id="KW-1185">Reference proteome</keyword>
<proteinExistence type="predicted"/>
<accession>A0ABU4KTB9</accession>
<evidence type="ECO:0000259" key="2">
    <source>
        <dbReference type="Pfam" id="PF00149"/>
    </source>
</evidence>
<dbReference type="EMBL" id="JAMYEC010000011">
    <property type="protein sequence ID" value="MDX2336155.1"/>
    <property type="molecule type" value="Genomic_DNA"/>
</dbReference>
<evidence type="ECO:0000313" key="3">
    <source>
        <dbReference type="EMBL" id="MDX2336155.1"/>
    </source>
</evidence>
<dbReference type="Proteomes" id="UP001272940">
    <property type="component" value="Unassembled WGS sequence"/>
</dbReference>
<organism evidence="3 4">
    <name type="scientific">Brevundimonas vesicularis</name>
    <name type="common">Pseudomonas vesicularis</name>
    <dbReference type="NCBI Taxonomy" id="41276"/>
    <lineage>
        <taxon>Bacteria</taxon>
        <taxon>Pseudomonadati</taxon>
        <taxon>Pseudomonadota</taxon>
        <taxon>Alphaproteobacteria</taxon>
        <taxon>Caulobacterales</taxon>
        <taxon>Caulobacteraceae</taxon>
        <taxon>Brevundimonas</taxon>
    </lineage>
</organism>
<dbReference type="CDD" id="cd00144">
    <property type="entry name" value="MPP_PPP_family"/>
    <property type="match status" value="1"/>
</dbReference>
<name>A0ABU4KTB9_BREVE</name>
<dbReference type="Pfam" id="PF00149">
    <property type="entry name" value="Metallophos"/>
    <property type="match status" value="1"/>
</dbReference>
<dbReference type="InterPro" id="IPR004843">
    <property type="entry name" value="Calcineurin-like_PHP"/>
</dbReference>